<keyword evidence="1" id="KW-0646">Protease inhibitor</keyword>
<organism evidence="7">
    <name type="scientific">Rhipicephalus microplus</name>
    <name type="common">Cattle tick</name>
    <name type="synonym">Boophilus microplus</name>
    <dbReference type="NCBI Taxonomy" id="6941"/>
    <lineage>
        <taxon>Eukaryota</taxon>
        <taxon>Metazoa</taxon>
        <taxon>Ecdysozoa</taxon>
        <taxon>Arthropoda</taxon>
        <taxon>Chelicerata</taxon>
        <taxon>Arachnida</taxon>
        <taxon>Acari</taxon>
        <taxon>Parasitiformes</taxon>
        <taxon>Ixodida</taxon>
        <taxon>Ixodoidea</taxon>
        <taxon>Ixodidae</taxon>
        <taxon>Rhipicephalinae</taxon>
        <taxon>Rhipicephalus</taxon>
        <taxon>Boophilus</taxon>
    </lineage>
</organism>
<dbReference type="InterPro" id="IPR036880">
    <property type="entry name" value="Kunitz_BPTI_sf"/>
</dbReference>
<keyword evidence="5" id="KW-1133">Transmembrane helix</keyword>
<dbReference type="SUPFAM" id="SSF57362">
    <property type="entry name" value="BPTI-like"/>
    <property type="match status" value="1"/>
</dbReference>
<feature type="region of interest" description="Disordered" evidence="4">
    <location>
        <begin position="95"/>
        <end position="121"/>
    </location>
</feature>
<dbReference type="PROSITE" id="PS50279">
    <property type="entry name" value="BPTI_KUNITZ_2"/>
    <property type="match status" value="1"/>
</dbReference>
<dbReference type="GO" id="GO:0005615">
    <property type="term" value="C:extracellular space"/>
    <property type="evidence" value="ECO:0007669"/>
    <property type="project" value="TreeGrafter"/>
</dbReference>
<feature type="domain" description="BPTI/Kunitz inhibitor" evidence="6">
    <location>
        <begin position="42"/>
        <end position="93"/>
    </location>
</feature>
<dbReference type="OrthoDB" id="4473401at2759"/>
<dbReference type="Gene3D" id="4.10.410.10">
    <property type="entry name" value="Pancreatic trypsin inhibitor Kunitz domain"/>
    <property type="match status" value="1"/>
</dbReference>
<keyword evidence="2" id="KW-0722">Serine protease inhibitor</keyword>
<proteinExistence type="predicted"/>
<dbReference type="PANTHER" id="PTHR10083:SF374">
    <property type="entry name" value="BPTI_KUNITZ INHIBITOR DOMAIN-CONTAINING PROTEIN"/>
    <property type="match status" value="1"/>
</dbReference>
<dbReference type="PANTHER" id="PTHR10083">
    <property type="entry name" value="KUNITZ-TYPE PROTEASE INHIBITOR-RELATED"/>
    <property type="match status" value="1"/>
</dbReference>
<evidence type="ECO:0000313" key="7">
    <source>
        <dbReference type="EMBL" id="NIE46733.1"/>
    </source>
</evidence>
<dbReference type="VEuPathDB" id="VectorBase:LOC119168342"/>
<sequence length="216" mass="23642">MKNFLREKHSKQHCGDMRIFLLPFFAGCNVVYFAPVGAMPDCLRMPLEGDECETETDRWYFNKEEGACVNFMYGDCAAGGNSFASVQECESACRGAGRGPPQLPVPPKKPPHKGGKEPPKENGHLVEAAGHKNLGDHGENHLILQRNGLPPRVPKKMIPPRKGLEGVNGNGRDHVRDRAHQSHLQNVQEVEAVVQDCGGKRVALVIKACGSIMVLS</sequence>
<dbReference type="VEuPathDB" id="VectorBase:LOC119167182"/>
<evidence type="ECO:0000256" key="4">
    <source>
        <dbReference type="SAM" id="MobiDB-lite"/>
    </source>
</evidence>
<evidence type="ECO:0000256" key="3">
    <source>
        <dbReference type="ARBA" id="ARBA00023157"/>
    </source>
</evidence>
<dbReference type="Pfam" id="PF00014">
    <property type="entry name" value="Kunitz_BPTI"/>
    <property type="match status" value="1"/>
</dbReference>
<name>A0A6G5A922_RHIMP</name>
<accession>A0A6G5A922</accession>
<protein>
    <submittedName>
        <fullName evidence="7">Putative bovine pancreatic trypsin inhibitor</fullName>
    </submittedName>
</protein>
<dbReference type="AlphaFoldDB" id="A0A6G5A922"/>
<evidence type="ECO:0000256" key="5">
    <source>
        <dbReference type="SAM" id="Phobius"/>
    </source>
</evidence>
<feature type="transmembrane region" description="Helical" evidence="5">
    <location>
        <begin position="20"/>
        <end position="38"/>
    </location>
</feature>
<keyword evidence="5" id="KW-0812">Transmembrane</keyword>
<feature type="region of interest" description="Disordered" evidence="4">
    <location>
        <begin position="147"/>
        <end position="168"/>
    </location>
</feature>
<evidence type="ECO:0000256" key="2">
    <source>
        <dbReference type="ARBA" id="ARBA00022900"/>
    </source>
</evidence>
<evidence type="ECO:0000259" key="6">
    <source>
        <dbReference type="PROSITE" id="PS50279"/>
    </source>
</evidence>
<dbReference type="InterPro" id="IPR050098">
    <property type="entry name" value="TFPI/VKTCI-like"/>
</dbReference>
<dbReference type="SMART" id="SM00131">
    <property type="entry name" value="KU"/>
    <property type="match status" value="1"/>
</dbReference>
<dbReference type="CDD" id="cd00109">
    <property type="entry name" value="Kunitz-type"/>
    <property type="match status" value="1"/>
</dbReference>
<dbReference type="EMBL" id="GIKN01004460">
    <property type="protein sequence ID" value="NIE46733.1"/>
    <property type="molecule type" value="Transcribed_RNA"/>
</dbReference>
<evidence type="ECO:0000256" key="1">
    <source>
        <dbReference type="ARBA" id="ARBA00022690"/>
    </source>
</evidence>
<reference evidence="7" key="1">
    <citation type="submission" date="2020-03" db="EMBL/GenBank/DDBJ databases">
        <title>A transcriptome and proteome of the tick Rhipicephalus microplus shaped by the genetic composition of its hosts and developmental stage.</title>
        <authorList>
            <person name="Garcia G.R."/>
            <person name="Ribeiro J.M.C."/>
            <person name="Maruyama S.R."/>
            <person name="Gardinasse L.G."/>
            <person name="Nelson K."/>
            <person name="Ferreira B.R."/>
            <person name="Andrade T.G."/>
            <person name="Santos I.K.F.M."/>
        </authorList>
    </citation>
    <scope>NUCLEOTIDE SEQUENCE</scope>
    <source>
        <strain evidence="7">NSGR</strain>
        <tissue evidence="7">Salivary glands</tissue>
    </source>
</reference>
<keyword evidence="5" id="KW-0472">Membrane</keyword>
<keyword evidence="3" id="KW-1015">Disulfide bond</keyword>
<dbReference type="InterPro" id="IPR002223">
    <property type="entry name" value="Kunitz_BPTI"/>
</dbReference>
<dbReference type="GO" id="GO:0004867">
    <property type="term" value="F:serine-type endopeptidase inhibitor activity"/>
    <property type="evidence" value="ECO:0007669"/>
    <property type="project" value="UniProtKB-KW"/>
</dbReference>